<keyword evidence="3" id="KW-1185">Reference proteome</keyword>
<reference evidence="2 3" key="1">
    <citation type="submission" date="2021-03" db="EMBL/GenBank/DDBJ databases">
        <title>Plant growth promoting bacteria isolated from wild legumes nodules and trapping Phaseolus vulgaris L. nodules in the center and southern Mexico.</title>
        <authorList>
            <person name="Estrada P."/>
        </authorList>
    </citation>
    <scope>NUCLEOTIDE SEQUENCE [LARGE SCALE GENOMIC DNA]</scope>
    <source>
        <strain evidence="2 3">MaGu-431</strain>
    </source>
</reference>
<evidence type="ECO:0000313" key="2">
    <source>
        <dbReference type="EMBL" id="MBP0601316.1"/>
    </source>
</evidence>
<feature type="domain" description="PIN like" evidence="1">
    <location>
        <begin position="24"/>
        <end position="241"/>
    </location>
</feature>
<protein>
    <recommendedName>
        <fullName evidence="1">PIN like domain-containing protein</fullName>
    </recommendedName>
</protein>
<dbReference type="Pfam" id="PF18476">
    <property type="entry name" value="PIN_8"/>
    <property type="match status" value="1"/>
</dbReference>
<organism evidence="2 3">
    <name type="scientific">Aeromonas sanarellii</name>
    <dbReference type="NCBI Taxonomy" id="633415"/>
    <lineage>
        <taxon>Bacteria</taxon>
        <taxon>Pseudomonadati</taxon>
        <taxon>Pseudomonadota</taxon>
        <taxon>Gammaproteobacteria</taxon>
        <taxon>Aeromonadales</taxon>
        <taxon>Aeromonadaceae</taxon>
        <taxon>Aeromonas</taxon>
    </lineage>
</organism>
<sequence length="407" mass="47411">MRDIFPGYFKPTEEQFVRLWDSCVFSFDANVLLNLYRFSTKTREELLKALNHVSDNSHITHQAAKEFLKNRLGVTSGQASEYNTAIKDIEKLTDAILTKDRHPFLPDEELQNFSNFSVQLIESLKTMQQDLFEKFSNDEILNFVEELFDGKTGRGYDETQIVQLAQDGEIRYNNEIPPGYKDGKKDQTGDPYRKFGDLIVWKQLIDESKNTNKPIVFITDDKKEDWWLQQSGRTIGPRPELIEEFYKETNQQFWMYTVDKFVQEVAKKNESSVSDEVIDEIQSIDNFNWEELLKEFDVEWTRSIDIPAISVTQEIQHVDDQVQSGLFTVTLNKNMKFATGTGKFKPFFEDVPDLEVELVDSPYSSEDPFKLSYGCGTVKNFNVHLRGYGENLEQGDYIFRYKAYLTS</sequence>
<gene>
    <name evidence="2" type="ORF">J8I01_02105</name>
</gene>
<dbReference type="Proteomes" id="UP000666661">
    <property type="component" value="Unassembled WGS sequence"/>
</dbReference>
<dbReference type="RefSeq" id="WP_209792054.1">
    <property type="nucleotide sequence ID" value="NZ_JAGIQF010000001.1"/>
</dbReference>
<evidence type="ECO:0000259" key="1">
    <source>
        <dbReference type="Pfam" id="PF18476"/>
    </source>
</evidence>
<proteinExistence type="predicted"/>
<dbReference type="InterPro" id="IPR041578">
    <property type="entry name" value="PIN_8"/>
</dbReference>
<comment type="caution">
    <text evidence="2">The sequence shown here is derived from an EMBL/GenBank/DDBJ whole genome shotgun (WGS) entry which is preliminary data.</text>
</comment>
<accession>A0ABS4B1G4</accession>
<name>A0ABS4B1G4_9GAMM</name>
<dbReference type="EMBL" id="JAGIQF010000001">
    <property type="protein sequence ID" value="MBP0601316.1"/>
    <property type="molecule type" value="Genomic_DNA"/>
</dbReference>
<evidence type="ECO:0000313" key="3">
    <source>
        <dbReference type="Proteomes" id="UP000666661"/>
    </source>
</evidence>